<dbReference type="Gene3D" id="3.40.50.1820">
    <property type="entry name" value="alpha/beta hydrolase"/>
    <property type="match status" value="1"/>
</dbReference>
<evidence type="ECO:0000256" key="2">
    <source>
        <dbReference type="ARBA" id="ARBA00022487"/>
    </source>
</evidence>
<feature type="domain" description="AB hydrolase-1" evidence="5">
    <location>
        <begin position="159"/>
        <end position="399"/>
    </location>
</feature>
<evidence type="ECO:0000256" key="4">
    <source>
        <dbReference type="PIRSR" id="PIRSR005211-1"/>
    </source>
</evidence>
<dbReference type="InterPro" id="IPR012020">
    <property type="entry name" value="ABHD4"/>
</dbReference>
<dbReference type="PANTHER" id="PTHR10794">
    <property type="entry name" value="ABHYDROLASE DOMAIN-CONTAINING PROTEIN"/>
    <property type="match status" value="1"/>
</dbReference>
<evidence type="ECO:0000313" key="7">
    <source>
        <dbReference type="Proteomes" id="UP000694388"/>
    </source>
</evidence>
<feature type="active site" description="Charge relay system" evidence="4">
    <location>
        <position position="392"/>
    </location>
</feature>
<dbReference type="GO" id="GO:0008126">
    <property type="term" value="F:acetylesterase activity"/>
    <property type="evidence" value="ECO:0007669"/>
    <property type="project" value="TreeGrafter"/>
</dbReference>
<dbReference type="PANTHER" id="PTHR10794:SF63">
    <property type="entry name" value="ALPHA_BETA HYDROLASE 1, ISOFORM A"/>
    <property type="match status" value="1"/>
</dbReference>
<dbReference type="AlphaFoldDB" id="A0A8C4NFM0"/>
<evidence type="ECO:0000259" key="5">
    <source>
        <dbReference type="Pfam" id="PF00561"/>
    </source>
</evidence>
<name>A0A8C4NFM0_EPTBU</name>
<dbReference type="OMA" id="MMTTSWG"/>
<dbReference type="GeneTree" id="ENSGT00950000182902"/>
<dbReference type="Pfam" id="PF00561">
    <property type="entry name" value="Abhydrolase_1"/>
    <property type="match status" value="1"/>
</dbReference>
<sequence>MDWKSGIDCQKTLCVPGTKVLGGVSLYLTKLPNYQHEWDQHELPTVILKDLFVIDFGGSFKLCFLSCFNEAPVLTFQRPRLIAGPAFRTFLLECCPVLRRRFWPTFWCLGGRSQTLLRFLLKSKPLLTYRTELLRTADGGQLSLDWLEGPSQQLNPQLTVLLLPGLTSNSRENYILHLAAQAQLCVVFNYRGCGKEDLLTPRLYCAANTEDMSLVVHHIRSVQPRSPILAVGLSMGGMLLLNFLAEQGQQTGVDAAMTISVPWDAFTSTASLEEPLNKMLFNCMLTRLLTGTVRRYFDIMVLWKVVNVCCIPLQARTVWEYDERLISVMFGFRSNGDYYHAASPFHKVPAIHVPVLCLNAADDPLSPECAFPVEAIQISPCVALAVTEHGGHLAFLEGAFPCGESFMDRLFHEFASMILSHGPLHFTATQNHVTNR</sequence>
<dbReference type="PIRSF" id="PIRSF005211">
    <property type="entry name" value="Ab_hydro_YheT"/>
    <property type="match status" value="1"/>
</dbReference>
<comment type="similarity">
    <text evidence="1">Belongs to the AB hydrolase superfamily. AB hydrolase 4 family.</text>
</comment>
<proteinExistence type="inferred from homology"/>
<evidence type="ECO:0000313" key="6">
    <source>
        <dbReference type="Ensembl" id="ENSEBUP00000006984.1"/>
    </source>
</evidence>
<keyword evidence="3" id="KW-0378">Hydrolase</keyword>
<reference evidence="6" key="1">
    <citation type="submission" date="2025-08" db="UniProtKB">
        <authorList>
            <consortium name="Ensembl"/>
        </authorList>
    </citation>
    <scope>IDENTIFICATION</scope>
</reference>
<dbReference type="InterPro" id="IPR050960">
    <property type="entry name" value="AB_hydrolase_4_sf"/>
</dbReference>
<keyword evidence="2" id="KW-0719">Serine esterase</keyword>
<dbReference type="GO" id="GO:0051793">
    <property type="term" value="P:medium-chain fatty acid catabolic process"/>
    <property type="evidence" value="ECO:0007669"/>
    <property type="project" value="TreeGrafter"/>
</dbReference>
<dbReference type="GO" id="GO:0051792">
    <property type="term" value="P:medium-chain fatty acid biosynthetic process"/>
    <property type="evidence" value="ECO:0007669"/>
    <property type="project" value="TreeGrafter"/>
</dbReference>
<dbReference type="InterPro" id="IPR000952">
    <property type="entry name" value="AB_hydrolase_4_CS"/>
</dbReference>
<accession>A0A8C4NFM0</accession>
<dbReference type="GO" id="GO:0047372">
    <property type="term" value="F:monoacylglycerol lipase activity"/>
    <property type="evidence" value="ECO:0007669"/>
    <property type="project" value="TreeGrafter"/>
</dbReference>
<dbReference type="PROSITE" id="PS01133">
    <property type="entry name" value="UPF0017"/>
    <property type="match status" value="1"/>
</dbReference>
<dbReference type="Proteomes" id="UP000694388">
    <property type="component" value="Unplaced"/>
</dbReference>
<organism evidence="6 7">
    <name type="scientific">Eptatretus burgeri</name>
    <name type="common">Inshore hagfish</name>
    <dbReference type="NCBI Taxonomy" id="7764"/>
    <lineage>
        <taxon>Eukaryota</taxon>
        <taxon>Metazoa</taxon>
        <taxon>Chordata</taxon>
        <taxon>Craniata</taxon>
        <taxon>Vertebrata</taxon>
        <taxon>Cyclostomata</taxon>
        <taxon>Myxini</taxon>
        <taxon>Myxiniformes</taxon>
        <taxon>Myxinidae</taxon>
        <taxon>Eptatretinae</taxon>
        <taxon>Eptatretus</taxon>
    </lineage>
</organism>
<keyword evidence="7" id="KW-1185">Reference proteome</keyword>
<dbReference type="SUPFAM" id="SSF53474">
    <property type="entry name" value="alpha/beta-Hydrolases"/>
    <property type="match status" value="1"/>
</dbReference>
<evidence type="ECO:0000256" key="3">
    <source>
        <dbReference type="ARBA" id="ARBA00022801"/>
    </source>
</evidence>
<protein>
    <recommendedName>
        <fullName evidence="5">AB hydrolase-1 domain-containing protein</fullName>
    </recommendedName>
</protein>
<evidence type="ECO:0000256" key="1">
    <source>
        <dbReference type="ARBA" id="ARBA00010884"/>
    </source>
</evidence>
<reference evidence="6" key="2">
    <citation type="submission" date="2025-09" db="UniProtKB">
        <authorList>
            <consortium name="Ensembl"/>
        </authorList>
    </citation>
    <scope>IDENTIFICATION</scope>
</reference>
<dbReference type="Ensembl" id="ENSEBUT00000007452.1">
    <property type="protein sequence ID" value="ENSEBUP00000006984.1"/>
    <property type="gene ID" value="ENSEBUG00000004581.1"/>
</dbReference>
<dbReference type="InterPro" id="IPR029058">
    <property type="entry name" value="AB_hydrolase_fold"/>
</dbReference>
<feature type="active site" description="Charge relay system" evidence="4">
    <location>
        <position position="363"/>
    </location>
</feature>
<dbReference type="InterPro" id="IPR000073">
    <property type="entry name" value="AB_hydrolase_1"/>
</dbReference>
<feature type="active site" description="Charge relay system" evidence="4">
    <location>
        <position position="234"/>
    </location>
</feature>